<dbReference type="PROSITE" id="PS51186">
    <property type="entry name" value="GNAT"/>
    <property type="match status" value="1"/>
</dbReference>
<dbReference type="Proteomes" id="UP000637980">
    <property type="component" value="Unassembled WGS sequence"/>
</dbReference>
<keyword evidence="3" id="KW-1185">Reference proteome</keyword>
<proteinExistence type="predicted"/>
<comment type="caution">
    <text evidence="2">The sequence shown here is derived from an EMBL/GenBank/DDBJ whole genome shotgun (WGS) entry which is preliminary data.</text>
</comment>
<accession>A0ABQ3E173</accession>
<sequence>MKIERLSSQHKQAACQFLMNHPYSSMFLLSNIEKAGLESTGEPFSGEYWGAFDEAGELTGILAQFWNGNLMTQAPDPIALEALTSHLLQTVERPVAGLVGESEQADYVLSKLNLPADAYNTNRCEGLYQLVLNDLQLPINALSDRFKLIGSSEADSSLLFDWLKEYELEAFGRAPSDAHDEHILNRVAQMQKSDSSWVLLDRDQPVSLSGFNATLPEIVQVGPVWTPPEHRNNGYARVIVALTLQAAQQRGVQKSVLFTDNPAAAKAYEAIGFKQNGSFHLALLKEPIELTATASV</sequence>
<dbReference type="Pfam" id="PF00583">
    <property type="entry name" value="Acetyltransf_1"/>
    <property type="match status" value="1"/>
</dbReference>
<dbReference type="SUPFAM" id="SSF55729">
    <property type="entry name" value="Acyl-CoA N-acyltransferases (Nat)"/>
    <property type="match status" value="1"/>
</dbReference>
<evidence type="ECO:0000313" key="2">
    <source>
        <dbReference type="EMBL" id="GHB22785.1"/>
    </source>
</evidence>
<dbReference type="InterPro" id="IPR000182">
    <property type="entry name" value="GNAT_dom"/>
</dbReference>
<dbReference type="Gene3D" id="3.40.630.30">
    <property type="match status" value="1"/>
</dbReference>
<organism evidence="2 3">
    <name type="scientific">Pseudovibrio japonicus</name>
    <dbReference type="NCBI Taxonomy" id="366534"/>
    <lineage>
        <taxon>Bacteria</taxon>
        <taxon>Pseudomonadati</taxon>
        <taxon>Pseudomonadota</taxon>
        <taxon>Alphaproteobacteria</taxon>
        <taxon>Hyphomicrobiales</taxon>
        <taxon>Stappiaceae</taxon>
        <taxon>Pseudovibrio</taxon>
    </lineage>
</organism>
<evidence type="ECO:0000259" key="1">
    <source>
        <dbReference type="PROSITE" id="PS51186"/>
    </source>
</evidence>
<feature type="domain" description="N-acetyltransferase" evidence="1">
    <location>
        <begin position="146"/>
        <end position="295"/>
    </location>
</feature>
<gene>
    <name evidence="2" type="ORF">GCM10007094_08750</name>
</gene>
<dbReference type="RefSeq" id="WP_189435499.1">
    <property type="nucleotide sequence ID" value="NZ_BMXE01000001.1"/>
</dbReference>
<protein>
    <submittedName>
        <fullName evidence="2">N-acetyltransferase</fullName>
    </submittedName>
</protein>
<dbReference type="InterPro" id="IPR016181">
    <property type="entry name" value="Acyl_CoA_acyltransferase"/>
</dbReference>
<name>A0ABQ3E173_9HYPH</name>
<dbReference type="CDD" id="cd04301">
    <property type="entry name" value="NAT_SF"/>
    <property type="match status" value="1"/>
</dbReference>
<evidence type="ECO:0000313" key="3">
    <source>
        <dbReference type="Proteomes" id="UP000637980"/>
    </source>
</evidence>
<dbReference type="EMBL" id="BMXE01000001">
    <property type="protein sequence ID" value="GHB22785.1"/>
    <property type="molecule type" value="Genomic_DNA"/>
</dbReference>
<reference evidence="3" key="1">
    <citation type="journal article" date="2019" name="Int. J. Syst. Evol. Microbiol.">
        <title>The Global Catalogue of Microorganisms (GCM) 10K type strain sequencing project: providing services to taxonomists for standard genome sequencing and annotation.</title>
        <authorList>
            <consortium name="The Broad Institute Genomics Platform"/>
            <consortium name="The Broad Institute Genome Sequencing Center for Infectious Disease"/>
            <person name="Wu L."/>
            <person name="Ma J."/>
        </authorList>
    </citation>
    <scope>NUCLEOTIDE SEQUENCE [LARGE SCALE GENOMIC DNA]</scope>
    <source>
        <strain evidence="3">KCTC 12861</strain>
    </source>
</reference>